<feature type="region of interest" description="Disordered" evidence="6">
    <location>
        <begin position="1"/>
        <end position="47"/>
    </location>
</feature>
<dbReference type="AlphaFoldDB" id="A0AA39JLV8"/>
<evidence type="ECO:0000256" key="5">
    <source>
        <dbReference type="ARBA" id="ARBA00023136"/>
    </source>
</evidence>
<evidence type="ECO:0000256" key="2">
    <source>
        <dbReference type="ARBA" id="ARBA00008974"/>
    </source>
</evidence>
<dbReference type="EMBL" id="JAUEPT010000017">
    <property type="protein sequence ID" value="KAK0445161.1"/>
    <property type="molecule type" value="Genomic_DNA"/>
</dbReference>
<gene>
    <name evidence="8" type="ORF">EV421DRAFT_1890391</name>
</gene>
<comment type="similarity">
    <text evidence="2">Belongs to the purine-cytosine permease (2.A.39) family.</text>
</comment>
<evidence type="ECO:0000256" key="3">
    <source>
        <dbReference type="ARBA" id="ARBA00022692"/>
    </source>
</evidence>
<sequence length="479" mass="52792">MAKNTESVVVDSYPADDEHPSLRKRLQVAHNPSSYAPSSKWSNRDMDPTPLEDRTWGSSMVAVGLNWKLSIVCVSMGFFIMGITISINGVIGARLRIRISSFGFFFAWFAIISRCILAIFWLGVGAVTGGQSMQQLINAIWPSFRNVPNHLPDNIGMTTAGMCAYIIYFIIQFPFLIVPYTKIRWFFHVKSIIAPVAMFAIMGVTVHSAGVSAGDTLLLTDANPLHGSLLAYATLGVNIPDFSRYSKSSRTQWWQAFHIPAIFTVVAILGSRRGRAGAAFVSIGLVIAQIGTNVSANSISAANDLVSIFPKYINIRRGQIIAAFIGCWAFVPWEILAKATNFLNFMSGYTIWLGPISGMMMADYYIIKGRKLSIPQLYDPKGIYSYGNAYGINWRVALAMFIGFVPPLPGLINTINTTIPVATGAIHLFDIGYLYSFITAATVYVVLSKIFPAKETLCEMDFGERHDHESAHSDEKVEA</sequence>
<feature type="transmembrane region" description="Helical" evidence="7">
    <location>
        <begin position="320"/>
        <end position="337"/>
    </location>
</feature>
<organism evidence="8 9">
    <name type="scientific">Armillaria borealis</name>
    <dbReference type="NCBI Taxonomy" id="47425"/>
    <lineage>
        <taxon>Eukaryota</taxon>
        <taxon>Fungi</taxon>
        <taxon>Dikarya</taxon>
        <taxon>Basidiomycota</taxon>
        <taxon>Agaricomycotina</taxon>
        <taxon>Agaricomycetes</taxon>
        <taxon>Agaricomycetidae</taxon>
        <taxon>Agaricales</taxon>
        <taxon>Marasmiineae</taxon>
        <taxon>Physalacriaceae</taxon>
        <taxon>Armillaria</taxon>
    </lineage>
</organism>
<feature type="transmembrane region" description="Helical" evidence="7">
    <location>
        <begin position="253"/>
        <end position="270"/>
    </location>
</feature>
<evidence type="ECO:0000256" key="7">
    <source>
        <dbReference type="SAM" id="Phobius"/>
    </source>
</evidence>
<feature type="transmembrane region" description="Helical" evidence="7">
    <location>
        <begin position="388"/>
        <end position="405"/>
    </location>
</feature>
<dbReference type="PANTHER" id="PTHR30618:SF0">
    <property type="entry name" value="PURINE-URACIL PERMEASE NCS1"/>
    <property type="match status" value="1"/>
</dbReference>
<comment type="caution">
    <text evidence="8">The sequence shown here is derived from an EMBL/GenBank/DDBJ whole genome shotgun (WGS) entry which is preliminary data.</text>
</comment>
<feature type="transmembrane region" description="Helical" evidence="7">
    <location>
        <begin position="425"/>
        <end position="447"/>
    </location>
</feature>
<keyword evidence="4 7" id="KW-1133">Transmembrane helix</keyword>
<keyword evidence="9" id="KW-1185">Reference proteome</keyword>
<feature type="transmembrane region" description="Helical" evidence="7">
    <location>
        <begin position="69"/>
        <end position="91"/>
    </location>
</feature>
<dbReference type="Pfam" id="PF02133">
    <property type="entry name" value="Transp_cyt_pur"/>
    <property type="match status" value="1"/>
</dbReference>
<feature type="compositionally biased region" description="Polar residues" evidence="6">
    <location>
        <begin position="30"/>
        <end position="41"/>
    </location>
</feature>
<proteinExistence type="inferred from homology"/>
<dbReference type="InterPro" id="IPR001248">
    <property type="entry name" value="Pur-cyt_permease"/>
</dbReference>
<feature type="transmembrane region" description="Helical" evidence="7">
    <location>
        <begin position="349"/>
        <end position="367"/>
    </location>
</feature>
<keyword evidence="3 7" id="KW-0812">Transmembrane</keyword>
<accession>A0AA39JLV8</accession>
<feature type="transmembrane region" description="Helical" evidence="7">
    <location>
        <begin position="103"/>
        <end position="124"/>
    </location>
</feature>
<reference evidence="8" key="1">
    <citation type="submission" date="2023-06" db="EMBL/GenBank/DDBJ databases">
        <authorList>
            <consortium name="Lawrence Berkeley National Laboratory"/>
            <person name="Ahrendt S."/>
            <person name="Sahu N."/>
            <person name="Indic B."/>
            <person name="Wong-Bajracharya J."/>
            <person name="Merenyi Z."/>
            <person name="Ke H.-M."/>
            <person name="Monk M."/>
            <person name="Kocsube S."/>
            <person name="Drula E."/>
            <person name="Lipzen A."/>
            <person name="Balint B."/>
            <person name="Henrissat B."/>
            <person name="Andreopoulos B."/>
            <person name="Martin F.M."/>
            <person name="Harder C.B."/>
            <person name="Rigling D."/>
            <person name="Ford K.L."/>
            <person name="Foster G.D."/>
            <person name="Pangilinan J."/>
            <person name="Papanicolaou A."/>
            <person name="Barry K."/>
            <person name="LaButti K."/>
            <person name="Viragh M."/>
            <person name="Koriabine M."/>
            <person name="Yan M."/>
            <person name="Riley R."/>
            <person name="Champramary S."/>
            <person name="Plett K.L."/>
            <person name="Tsai I.J."/>
            <person name="Slot J."/>
            <person name="Sipos G."/>
            <person name="Plett J."/>
            <person name="Nagy L.G."/>
            <person name="Grigoriev I.V."/>
        </authorList>
    </citation>
    <scope>NUCLEOTIDE SEQUENCE</scope>
    <source>
        <strain evidence="8">FPL87.14</strain>
    </source>
</reference>
<dbReference type="PANTHER" id="PTHR30618">
    <property type="entry name" value="NCS1 FAMILY PURINE/PYRIMIDINE TRANSPORTER"/>
    <property type="match status" value="1"/>
</dbReference>
<dbReference type="GO" id="GO:0005886">
    <property type="term" value="C:plasma membrane"/>
    <property type="evidence" value="ECO:0007669"/>
    <property type="project" value="TreeGrafter"/>
</dbReference>
<feature type="transmembrane region" description="Helical" evidence="7">
    <location>
        <begin position="276"/>
        <end position="299"/>
    </location>
</feature>
<protein>
    <submittedName>
        <fullName evidence="8">Permease for cytosine/purines, uracil, thiamine, allantoin-domain-containing protein</fullName>
    </submittedName>
</protein>
<comment type="subcellular location">
    <subcellularLocation>
        <location evidence="1">Membrane</location>
        <topology evidence="1">Multi-pass membrane protein</topology>
    </subcellularLocation>
</comment>
<dbReference type="InterPro" id="IPR045225">
    <property type="entry name" value="Uracil/uridine/allantoin_perm"/>
</dbReference>
<evidence type="ECO:0000256" key="4">
    <source>
        <dbReference type="ARBA" id="ARBA00022989"/>
    </source>
</evidence>
<evidence type="ECO:0000313" key="8">
    <source>
        <dbReference type="EMBL" id="KAK0445161.1"/>
    </source>
</evidence>
<dbReference type="Gene3D" id="1.10.4160.10">
    <property type="entry name" value="Hydantoin permease"/>
    <property type="match status" value="1"/>
</dbReference>
<feature type="transmembrane region" description="Helical" evidence="7">
    <location>
        <begin position="192"/>
        <end position="213"/>
    </location>
</feature>
<dbReference type="Proteomes" id="UP001175226">
    <property type="component" value="Unassembled WGS sequence"/>
</dbReference>
<evidence type="ECO:0000256" key="1">
    <source>
        <dbReference type="ARBA" id="ARBA00004141"/>
    </source>
</evidence>
<keyword evidence="5 7" id="KW-0472">Membrane</keyword>
<evidence type="ECO:0000256" key="6">
    <source>
        <dbReference type="SAM" id="MobiDB-lite"/>
    </source>
</evidence>
<evidence type="ECO:0000313" key="9">
    <source>
        <dbReference type="Proteomes" id="UP001175226"/>
    </source>
</evidence>
<dbReference type="GO" id="GO:0015205">
    <property type="term" value="F:nucleobase transmembrane transporter activity"/>
    <property type="evidence" value="ECO:0007669"/>
    <property type="project" value="TreeGrafter"/>
</dbReference>
<feature type="transmembrane region" description="Helical" evidence="7">
    <location>
        <begin position="155"/>
        <end position="180"/>
    </location>
</feature>
<name>A0AA39JLV8_9AGAR</name>